<dbReference type="EMBL" id="BORJ01000001">
    <property type="protein sequence ID" value="GIN94302.1"/>
    <property type="molecule type" value="Genomic_DNA"/>
</dbReference>
<organism evidence="2 3">
    <name type="scientific">Siminovitchia terrae</name>
    <name type="common">Bacillus terrae</name>
    <dbReference type="NCBI Taxonomy" id="1914933"/>
    <lineage>
        <taxon>Bacteria</taxon>
        <taxon>Bacillati</taxon>
        <taxon>Bacillota</taxon>
        <taxon>Bacilli</taxon>
        <taxon>Bacillales</taxon>
        <taxon>Bacillaceae</taxon>
        <taxon>Siminovitchia</taxon>
    </lineage>
</organism>
<accession>A0ABQ4KRJ1</accession>
<evidence type="ECO:0000313" key="3">
    <source>
        <dbReference type="Proteomes" id="UP000680670"/>
    </source>
</evidence>
<feature type="domain" description="Knr4/Smi1-like" evidence="1">
    <location>
        <begin position="19"/>
        <end position="144"/>
    </location>
</feature>
<reference evidence="2 3" key="1">
    <citation type="submission" date="2021-03" db="EMBL/GenBank/DDBJ databases">
        <title>Antimicrobial resistance genes in bacteria isolated from Japanese honey, and their potential for conferring macrolide and lincosamide resistance in the American foulbrood pathogen Paenibacillus larvae.</title>
        <authorList>
            <person name="Okamoto M."/>
            <person name="Kumagai M."/>
            <person name="Kanamori H."/>
            <person name="Takamatsu D."/>
        </authorList>
    </citation>
    <scope>NUCLEOTIDE SEQUENCE [LARGE SCALE GENOMIC DNA]</scope>
    <source>
        <strain evidence="2 3">J6TS1</strain>
    </source>
</reference>
<dbReference type="SMART" id="SM00860">
    <property type="entry name" value="SMI1_KNR4"/>
    <property type="match status" value="1"/>
</dbReference>
<dbReference type="InterPro" id="IPR018958">
    <property type="entry name" value="Knr4/Smi1-like_dom"/>
</dbReference>
<protein>
    <recommendedName>
        <fullName evidence="1">Knr4/Smi1-like domain-containing protein</fullName>
    </recommendedName>
</protein>
<keyword evidence="3" id="KW-1185">Reference proteome</keyword>
<comment type="caution">
    <text evidence="2">The sequence shown here is derived from an EMBL/GenBank/DDBJ whole genome shotgun (WGS) entry which is preliminary data.</text>
</comment>
<gene>
    <name evidence="2" type="ORF">J6TS1_01720</name>
</gene>
<name>A0ABQ4KRJ1_SIMTE</name>
<evidence type="ECO:0000313" key="2">
    <source>
        <dbReference type="EMBL" id="GIN94302.1"/>
    </source>
</evidence>
<dbReference type="RefSeq" id="WP_212952521.1">
    <property type="nucleotide sequence ID" value="NZ_BORJ01000001.1"/>
</dbReference>
<proteinExistence type="predicted"/>
<dbReference type="InterPro" id="IPR037883">
    <property type="entry name" value="Knr4/Smi1-like_sf"/>
</dbReference>
<evidence type="ECO:0000259" key="1">
    <source>
        <dbReference type="SMART" id="SM00860"/>
    </source>
</evidence>
<dbReference type="Gene3D" id="3.40.1580.10">
    <property type="entry name" value="SMI1/KNR4-like"/>
    <property type="match status" value="1"/>
</dbReference>
<sequence length="275" mass="31765">MFDYVFDTDIGIDFANLDDLTDDKLNQVEKKLGVKFPAAYVELMKKQNGGTLSYNEFHSNKVPDGEVDIDSIMGIDVEDGIGESNYLVEEWDIEKGFVLFAGDGHEWFAFDYREYKGDNPCVFYITDEGKPKKVAKDFESFLKNLKKPEFDDADEDDDGDFDRVYTKEEVEEYIEEGTSHFDISAGLEQFAKEKGRMEWFIKQSLKTIEIEEIDDISWTVGESVLIKLRVEPRENWPIDSLQKIVDHLMAVTEYEGVSDIVAQRLGKRIQRNILQ</sequence>
<dbReference type="SUPFAM" id="SSF160631">
    <property type="entry name" value="SMI1/KNR4-like"/>
    <property type="match status" value="1"/>
</dbReference>
<dbReference type="Proteomes" id="UP000680670">
    <property type="component" value="Unassembled WGS sequence"/>
</dbReference>
<dbReference type="Pfam" id="PF09346">
    <property type="entry name" value="SMI1_KNR4"/>
    <property type="match status" value="1"/>
</dbReference>